<dbReference type="AlphaFoldDB" id="A0A7W7G4W1"/>
<keyword evidence="1" id="KW-1133">Transmembrane helix</keyword>
<keyword evidence="1" id="KW-0812">Transmembrane</keyword>
<evidence type="ECO:0000313" key="2">
    <source>
        <dbReference type="EMBL" id="MBB4696024.1"/>
    </source>
</evidence>
<keyword evidence="3" id="KW-1185">Reference proteome</keyword>
<proteinExistence type="predicted"/>
<evidence type="ECO:0000313" key="3">
    <source>
        <dbReference type="Proteomes" id="UP000542742"/>
    </source>
</evidence>
<keyword evidence="1" id="KW-0472">Membrane</keyword>
<sequence>MGAIKPWHLLILISCFIAVAGIVAAIAFAWAQSRRKRSGDVNKPPTL</sequence>
<feature type="transmembrane region" description="Helical" evidence="1">
    <location>
        <begin position="6"/>
        <end position="30"/>
    </location>
</feature>
<dbReference type="EMBL" id="JACHMF010000001">
    <property type="protein sequence ID" value="MBB4696024.1"/>
    <property type="molecule type" value="Genomic_DNA"/>
</dbReference>
<accession>A0A7W7G4W1</accession>
<evidence type="ECO:0000256" key="1">
    <source>
        <dbReference type="SAM" id="Phobius"/>
    </source>
</evidence>
<reference evidence="2 3" key="1">
    <citation type="submission" date="2020-08" db="EMBL/GenBank/DDBJ databases">
        <title>Sequencing the genomes of 1000 actinobacteria strains.</title>
        <authorList>
            <person name="Klenk H.-P."/>
        </authorList>
    </citation>
    <scope>NUCLEOTIDE SEQUENCE [LARGE SCALE GENOMIC DNA]</scope>
    <source>
        <strain evidence="2 3">DSM 45518</strain>
    </source>
</reference>
<protein>
    <submittedName>
        <fullName evidence="2">Cbb3-type cytochrome oxidase subunit 3</fullName>
    </submittedName>
</protein>
<dbReference type="RefSeq" id="WP_184954297.1">
    <property type="nucleotide sequence ID" value="NZ_BOMC01000057.1"/>
</dbReference>
<name>A0A7W7G4W1_9ACTN</name>
<organism evidence="2 3">
    <name type="scientific">Paractinoplanes abujensis</name>
    <dbReference type="NCBI Taxonomy" id="882441"/>
    <lineage>
        <taxon>Bacteria</taxon>
        <taxon>Bacillati</taxon>
        <taxon>Actinomycetota</taxon>
        <taxon>Actinomycetes</taxon>
        <taxon>Micromonosporales</taxon>
        <taxon>Micromonosporaceae</taxon>
        <taxon>Paractinoplanes</taxon>
    </lineage>
</organism>
<dbReference type="Proteomes" id="UP000542742">
    <property type="component" value="Unassembled WGS sequence"/>
</dbReference>
<gene>
    <name evidence="2" type="ORF">BKA14_006172</name>
</gene>
<comment type="caution">
    <text evidence="2">The sequence shown here is derived from an EMBL/GenBank/DDBJ whole genome shotgun (WGS) entry which is preliminary data.</text>
</comment>